<organism evidence="1 2">
    <name type="scientific">Paramecium bursaria Chlorella virus MT325</name>
    <name type="common">PBCV-MT325</name>
    <dbReference type="NCBI Taxonomy" id="346932"/>
    <lineage>
        <taxon>Viruses</taxon>
        <taxon>Varidnaviria</taxon>
        <taxon>Bamfordvirae</taxon>
        <taxon>Nucleocytoviricota</taxon>
        <taxon>Megaviricetes</taxon>
        <taxon>Algavirales</taxon>
        <taxon>Phycodnaviridae</taxon>
        <taxon>Chlorovirus</taxon>
        <taxon>Chlorovirus conductrix</taxon>
        <taxon>Paramecium bursaria Chlorella virus A1</taxon>
    </lineage>
</organism>
<dbReference type="Proteomes" id="UP000246715">
    <property type="component" value="Segment"/>
</dbReference>
<organismHost>
    <name type="scientific">Paramecium bursaria</name>
    <dbReference type="NCBI Taxonomy" id="74790"/>
</organismHost>
<dbReference type="EMBL" id="DQ491001">
    <property type="protein sequence ID" value="ABT14330.1"/>
    <property type="molecule type" value="Genomic_DNA"/>
</dbReference>
<evidence type="ECO:0000313" key="1">
    <source>
        <dbReference type="EMBL" id="ABT14330.1"/>
    </source>
</evidence>
<name>A7IVF6_PBCVM</name>
<protein>
    <submittedName>
        <fullName evidence="1">Uncharacterized protein m776L</fullName>
    </submittedName>
</protein>
<gene>
    <name evidence="1" type="primary">m776L</name>
    <name evidence="1" type="ORF">MT325_m776L</name>
</gene>
<evidence type="ECO:0000313" key="2">
    <source>
        <dbReference type="Proteomes" id="UP000246715"/>
    </source>
</evidence>
<reference evidence="1 2" key="1">
    <citation type="journal article" date="2007" name="Virology">
        <title>Sequence and annotation of the 314-kb MT325 and the 321-kb FR483 viruses that infect Chlorella Pbi.</title>
        <authorList>
            <person name="Fitzgerald L.A."/>
            <person name="Graves M.V."/>
            <person name="Li X."/>
            <person name="Feldblyum T."/>
            <person name="Hartigan J."/>
            <person name="Van Etten J.L."/>
        </authorList>
    </citation>
    <scope>NUCLEOTIDE SEQUENCE [LARGE SCALE GENOMIC DNA]</scope>
    <source>
        <strain evidence="1 2">MT325</strain>
    </source>
</reference>
<sequence length="91" mass="10641">MSALLAPRDNKNMAYLYKYEKVTSLDYSCFCRDWSVPWHHYRNCKQANQSLHSQKVPSRRSSHHRSIFAHTVLCNNWCAYLGGNPHALDLT</sequence>
<proteinExistence type="predicted"/>
<accession>A7IVF6</accession>